<keyword evidence="1" id="KW-0472">Membrane</keyword>
<reference evidence="3 4" key="1">
    <citation type="submission" date="2018-09" db="EMBL/GenBank/DDBJ databases">
        <title>Metagenome Assembled Genomes from an Advanced Water Purification Facility.</title>
        <authorList>
            <person name="Stamps B.W."/>
            <person name="Spear J.R."/>
        </authorList>
    </citation>
    <scope>NUCLEOTIDE SEQUENCE [LARGE SCALE GENOMIC DNA]</scope>
    <source>
        <strain evidence="3">Bin_42_2</strain>
    </source>
</reference>
<evidence type="ECO:0000256" key="1">
    <source>
        <dbReference type="SAM" id="Phobius"/>
    </source>
</evidence>
<keyword evidence="1" id="KW-1133">Transmembrane helix</keyword>
<sequence length="132" mass="15220">MSLSIKLPGYWKRLWILYGKEWFRIKRNPAALMAAGLIVLMAFLVSIENRANQIAKRQEQLPCGVVYALETELIQSLSAQAAYKVQAVFNPREERRVWLDMAQKNAQLQLMRLLSEEGSQRERTRALAEALD</sequence>
<feature type="domain" description="UvrC family homology region profile" evidence="2">
    <location>
        <begin position="39"/>
        <end position="132"/>
    </location>
</feature>
<dbReference type="Proteomes" id="UP000321374">
    <property type="component" value="Unassembled WGS sequence"/>
</dbReference>
<evidence type="ECO:0000313" key="3">
    <source>
        <dbReference type="EMBL" id="TXI38484.1"/>
    </source>
</evidence>
<dbReference type="EMBL" id="SSGG01000019">
    <property type="protein sequence ID" value="TXI38484.1"/>
    <property type="molecule type" value="Genomic_DNA"/>
</dbReference>
<dbReference type="Pfam" id="PF22920">
    <property type="entry name" value="UvrC_RNaseH"/>
    <property type="match status" value="1"/>
</dbReference>
<protein>
    <recommendedName>
        <fullName evidence="2">UvrC family homology region profile domain-containing protein</fullName>
    </recommendedName>
</protein>
<evidence type="ECO:0000313" key="4">
    <source>
        <dbReference type="Proteomes" id="UP000321374"/>
    </source>
</evidence>
<evidence type="ECO:0000259" key="2">
    <source>
        <dbReference type="PROSITE" id="PS50165"/>
    </source>
</evidence>
<dbReference type="PROSITE" id="PS50165">
    <property type="entry name" value="UVRC"/>
    <property type="match status" value="1"/>
</dbReference>
<dbReference type="AlphaFoldDB" id="A0A5C7WP27"/>
<dbReference type="InterPro" id="IPR001162">
    <property type="entry name" value="UvrC_RNase_H_dom"/>
</dbReference>
<accession>A0A5C7WP27</accession>
<proteinExistence type="predicted"/>
<gene>
    <name evidence="3" type="ORF">E6Q51_01070</name>
</gene>
<feature type="transmembrane region" description="Helical" evidence="1">
    <location>
        <begin position="30"/>
        <end position="47"/>
    </location>
</feature>
<keyword evidence="1" id="KW-0812">Transmembrane</keyword>
<name>A0A5C7WP27_METME</name>
<comment type="caution">
    <text evidence="3">The sequence shown here is derived from an EMBL/GenBank/DDBJ whole genome shotgun (WGS) entry which is preliminary data.</text>
</comment>
<dbReference type="GO" id="GO:0009381">
    <property type="term" value="F:excinuclease ABC activity"/>
    <property type="evidence" value="ECO:0007669"/>
    <property type="project" value="InterPro"/>
</dbReference>
<feature type="non-terminal residue" evidence="3">
    <location>
        <position position="132"/>
    </location>
</feature>
<organism evidence="3 4">
    <name type="scientific">Methylophilus methylotrophus</name>
    <name type="common">Bacterium W3A1</name>
    <dbReference type="NCBI Taxonomy" id="17"/>
    <lineage>
        <taxon>Bacteria</taxon>
        <taxon>Pseudomonadati</taxon>
        <taxon>Pseudomonadota</taxon>
        <taxon>Betaproteobacteria</taxon>
        <taxon>Nitrosomonadales</taxon>
        <taxon>Methylophilaceae</taxon>
        <taxon>Methylophilus</taxon>
    </lineage>
</organism>